<accession>A0A6A5WEM4</accession>
<dbReference type="EMBL" id="ML977589">
    <property type="protein sequence ID" value="KAF2000320.1"/>
    <property type="molecule type" value="Genomic_DNA"/>
</dbReference>
<dbReference type="AlphaFoldDB" id="A0A6A5WEM4"/>
<sequence>MITDVEAQPEVGGENVTTGQLIRLSPQKFEELVKSLARSVHILQSVVANRSMEIQKGLRGRSIHRNKDPETTIGAREYGNPGVFEQTQMGGTEEMINDDTTATVASPEEAGRWVCQMLQNFHSLCAANGISKGSHVDSWAALRYLDWPFYCQLYTLANPRANTPVGRDHTRLPAVIRDLMEDDERRLILQKQVYVGLSRWWWCNGWTKSDPLIRQRGILDMGPWVSLIGMRLPNHVGEDDLLGPSSKDITRLLILVVLLHLPQPPVDSGEHSSNSAGTFWGDTVTVGQVLDLCYHQGVMKKPHTRDINGCRVHARELTCAIKLMNIWQRIGPPDLMAFTSVNDIRSMTLSSDLWDHIYDTRENGADANPECTADRLRCSDMSLEMLQELGKLRFEWTEFLDEHLSLDTEKLVLKIFWFGFAVKACPVFQ</sequence>
<organism evidence="1 2">
    <name type="scientific">Amniculicola lignicola CBS 123094</name>
    <dbReference type="NCBI Taxonomy" id="1392246"/>
    <lineage>
        <taxon>Eukaryota</taxon>
        <taxon>Fungi</taxon>
        <taxon>Dikarya</taxon>
        <taxon>Ascomycota</taxon>
        <taxon>Pezizomycotina</taxon>
        <taxon>Dothideomycetes</taxon>
        <taxon>Pleosporomycetidae</taxon>
        <taxon>Pleosporales</taxon>
        <taxon>Amniculicolaceae</taxon>
        <taxon>Amniculicola</taxon>
    </lineage>
</organism>
<evidence type="ECO:0000313" key="2">
    <source>
        <dbReference type="Proteomes" id="UP000799779"/>
    </source>
</evidence>
<name>A0A6A5WEM4_9PLEO</name>
<dbReference type="OrthoDB" id="5428890at2759"/>
<reference evidence="1" key="1">
    <citation type="journal article" date="2020" name="Stud. Mycol.">
        <title>101 Dothideomycetes genomes: a test case for predicting lifestyles and emergence of pathogens.</title>
        <authorList>
            <person name="Haridas S."/>
            <person name="Albert R."/>
            <person name="Binder M."/>
            <person name="Bloem J."/>
            <person name="Labutti K."/>
            <person name="Salamov A."/>
            <person name="Andreopoulos B."/>
            <person name="Baker S."/>
            <person name="Barry K."/>
            <person name="Bills G."/>
            <person name="Bluhm B."/>
            <person name="Cannon C."/>
            <person name="Castanera R."/>
            <person name="Culley D."/>
            <person name="Daum C."/>
            <person name="Ezra D."/>
            <person name="Gonzalez J."/>
            <person name="Henrissat B."/>
            <person name="Kuo A."/>
            <person name="Liang C."/>
            <person name="Lipzen A."/>
            <person name="Lutzoni F."/>
            <person name="Magnuson J."/>
            <person name="Mondo S."/>
            <person name="Nolan M."/>
            <person name="Ohm R."/>
            <person name="Pangilinan J."/>
            <person name="Park H.-J."/>
            <person name="Ramirez L."/>
            <person name="Alfaro M."/>
            <person name="Sun H."/>
            <person name="Tritt A."/>
            <person name="Yoshinaga Y."/>
            <person name="Zwiers L.-H."/>
            <person name="Turgeon B."/>
            <person name="Goodwin S."/>
            <person name="Spatafora J."/>
            <person name="Crous P."/>
            <person name="Grigoriev I."/>
        </authorList>
    </citation>
    <scope>NUCLEOTIDE SEQUENCE</scope>
    <source>
        <strain evidence="1">CBS 123094</strain>
    </source>
</reference>
<gene>
    <name evidence="1" type="ORF">P154DRAFT_200530</name>
</gene>
<evidence type="ECO:0000313" key="1">
    <source>
        <dbReference type="EMBL" id="KAF2000320.1"/>
    </source>
</evidence>
<proteinExistence type="predicted"/>
<protein>
    <submittedName>
        <fullName evidence="1">Uncharacterized protein</fullName>
    </submittedName>
</protein>
<keyword evidence="2" id="KW-1185">Reference proteome</keyword>
<dbReference type="Proteomes" id="UP000799779">
    <property type="component" value="Unassembled WGS sequence"/>
</dbReference>